<dbReference type="InterPro" id="IPR051178">
    <property type="entry name" value="TfdA_dioxygenase"/>
</dbReference>
<keyword evidence="4" id="KW-0560">Oxidoreductase</keyword>
<dbReference type="AlphaFoldDB" id="W9VT86"/>
<evidence type="ECO:0000256" key="3">
    <source>
        <dbReference type="ARBA" id="ARBA00022964"/>
    </source>
</evidence>
<organism evidence="7 8">
    <name type="scientific">Cladophialophora psammophila CBS 110553</name>
    <dbReference type="NCBI Taxonomy" id="1182543"/>
    <lineage>
        <taxon>Eukaryota</taxon>
        <taxon>Fungi</taxon>
        <taxon>Dikarya</taxon>
        <taxon>Ascomycota</taxon>
        <taxon>Pezizomycotina</taxon>
        <taxon>Eurotiomycetes</taxon>
        <taxon>Chaetothyriomycetidae</taxon>
        <taxon>Chaetothyriales</taxon>
        <taxon>Herpotrichiellaceae</taxon>
        <taxon>Cladophialophora</taxon>
    </lineage>
</organism>
<keyword evidence="5" id="KW-0408">Iron</keyword>
<dbReference type="SUPFAM" id="SSF51197">
    <property type="entry name" value="Clavaminate synthase-like"/>
    <property type="match status" value="1"/>
</dbReference>
<evidence type="ECO:0000313" key="8">
    <source>
        <dbReference type="Proteomes" id="UP000019471"/>
    </source>
</evidence>
<dbReference type="Gene3D" id="3.60.130.10">
    <property type="entry name" value="Clavaminate synthase-like"/>
    <property type="match status" value="1"/>
</dbReference>
<name>W9VT86_9EURO</name>
<dbReference type="GO" id="GO:0046872">
    <property type="term" value="F:metal ion binding"/>
    <property type="evidence" value="ECO:0007669"/>
    <property type="project" value="UniProtKB-KW"/>
</dbReference>
<keyword evidence="2" id="KW-0479">Metal-binding</keyword>
<keyword evidence="3" id="KW-0223">Dioxygenase</keyword>
<evidence type="ECO:0000256" key="1">
    <source>
        <dbReference type="ARBA" id="ARBA00005896"/>
    </source>
</evidence>
<dbReference type="PANTHER" id="PTHR43779">
    <property type="entry name" value="DIOXYGENASE RV0097-RELATED"/>
    <property type="match status" value="1"/>
</dbReference>
<feature type="domain" description="TauD/TfdA-like" evidence="6">
    <location>
        <begin position="9"/>
        <end position="293"/>
    </location>
</feature>
<dbReference type="InterPro" id="IPR003819">
    <property type="entry name" value="TauD/TfdA-like"/>
</dbReference>
<dbReference type="Pfam" id="PF02668">
    <property type="entry name" value="TauD"/>
    <property type="match status" value="1"/>
</dbReference>
<dbReference type="Proteomes" id="UP000019471">
    <property type="component" value="Unassembled WGS sequence"/>
</dbReference>
<evidence type="ECO:0000256" key="5">
    <source>
        <dbReference type="ARBA" id="ARBA00023004"/>
    </source>
</evidence>
<dbReference type="eggNOG" id="ENOG502QUAD">
    <property type="taxonomic scope" value="Eukaryota"/>
</dbReference>
<reference evidence="7 8" key="1">
    <citation type="submission" date="2013-03" db="EMBL/GenBank/DDBJ databases">
        <title>The Genome Sequence of Cladophialophora psammophila CBS 110553.</title>
        <authorList>
            <consortium name="The Broad Institute Genomics Platform"/>
            <person name="Cuomo C."/>
            <person name="de Hoog S."/>
            <person name="Gorbushina A."/>
            <person name="Walker B."/>
            <person name="Young S.K."/>
            <person name="Zeng Q."/>
            <person name="Gargeya S."/>
            <person name="Fitzgerald M."/>
            <person name="Haas B."/>
            <person name="Abouelleil A."/>
            <person name="Allen A.W."/>
            <person name="Alvarado L."/>
            <person name="Arachchi H.M."/>
            <person name="Berlin A.M."/>
            <person name="Chapman S.B."/>
            <person name="Gainer-Dewar J."/>
            <person name="Goldberg J."/>
            <person name="Griggs A."/>
            <person name="Gujja S."/>
            <person name="Hansen M."/>
            <person name="Howarth C."/>
            <person name="Imamovic A."/>
            <person name="Ireland A."/>
            <person name="Larimer J."/>
            <person name="McCowan C."/>
            <person name="Murphy C."/>
            <person name="Pearson M."/>
            <person name="Poon T.W."/>
            <person name="Priest M."/>
            <person name="Roberts A."/>
            <person name="Saif S."/>
            <person name="Shea T."/>
            <person name="Sisk P."/>
            <person name="Sykes S."/>
            <person name="Wortman J."/>
            <person name="Nusbaum C."/>
            <person name="Birren B."/>
        </authorList>
    </citation>
    <scope>NUCLEOTIDE SEQUENCE [LARGE SCALE GENOMIC DNA]</scope>
    <source>
        <strain evidence="7 8">CBS 110553</strain>
    </source>
</reference>
<dbReference type="EMBL" id="AMGX01000036">
    <property type="protein sequence ID" value="EXJ56255.1"/>
    <property type="molecule type" value="Genomic_DNA"/>
</dbReference>
<sequence>MPYATGIEVTQVGPTFAAELQGINLNHPISDETLEELKQIIGKYGVVSVRKLGPKSDDDLIAFGARFGELDSIRPHKRAGRKMRIPQEEIFDISNLDNNGEIVTTADAERTATAYGNALWHADGTFNPRRTHLSMLRAVTLPPEGTGGHTEYLDAAQAYDDLSEEMKEKVKDLVACHSLFHNRKTANPDSPLFKNIVPQDHPMGKHKVVQRHDITGRSVLFINSYAHHIDGMALEEGQALIRELFDHMKQEKYMYVHHWKSTGDFVIWDNTGVLHRATIGNYQHHHVRDLRRISTLDSGPAAYGMNDPGTYWQQGLP</sequence>
<dbReference type="OrthoDB" id="5818554at2759"/>
<dbReference type="RefSeq" id="XP_007751470.1">
    <property type="nucleotide sequence ID" value="XM_007753280.1"/>
</dbReference>
<evidence type="ECO:0000256" key="2">
    <source>
        <dbReference type="ARBA" id="ARBA00022723"/>
    </source>
</evidence>
<dbReference type="InterPro" id="IPR042098">
    <property type="entry name" value="TauD-like_sf"/>
</dbReference>
<proteinExistence type="inferred from homology"/>
<gene>
    <name evidence="7" type="ORF">A1O5_12711</name>
</gene>
<comment type="caution">
    <text evidence="7">The sequence shown here is derived from an EMBL/GenBank/DDBJ whole genome shotgun (WGS) entry which is preliminary data.</text>
</comment>
<keyword evidence="8" id="KW-1185">Reference proteome</keyword>
<dbReference type="GO" id="GO:0051213">
    <property type="term" value="F:dioxygenase activity"/>
    <property type="evidence" value="ECO:0007669"/>
    <property type="project" value="UniProtKB-KW"/>
</dbReference>
<dbReference type="HOGENOM" id="CLU_036005_2_0_1"/>
<evidence type="ECO:0000259" key="6">
    <source>
        <dbReference type="Pfam" id="PF02668"/>
    </source>
</evidence>
<accession>W9VT86</accession>
<dbReference type="GeneID" id="19197397"/>
<evidence type="ECO:0000313" key="7">
    <source>
        <dbReference type="EMBL" id="EXJ56255.1"/>
    </source>
</evidence>
<evidence type="ECO:0000256" key="4">
    <source>
        <dbReference type="ARBA" id="ARBA00023002"/>
    </source>
</evidence>
<dbReference type="PANTHER" id="PTHR43779:SF3">
    <property type="entry name" value="(3R)-3-[(CARBOXYMETHYL)AMINO]FATTY ACID OXYGENASE_DECARBOXYLASE"/>
    <property type="match status" value="1"/>
</dbReference>
<protein>
    <recommendedName>
        <fullName evidence="6">TauD/TfdA-like domain-containing protein</fullName>
    </recommendedName>
</protein>
<comment type="similarity">
    <text evidence="1">Belongs to the TfdA dioxygenase family.</text>
</comment>